<evidence type="ECO:0000313" key="2">
    <source>
        <dbReference type="EMBL" id="KYP78613.1"/>
    </source>
</evidence>
<accession>A0A151UH38</accession>
<proteinExistence type="predicted"/>
<dbReference type="Pfam" id="PF07727">
    <property type="entry name" value="RVT_2"/>
    <property type="match status" value="1"/>
</dbReference>
<dbReference type="AlphaFoldDB" id="A0A151UH38"/>
<dbReference type="Gramene" id="C.cajan_47401.t">
    <property type="protein sequence ID" value="C.cajan_47401.t"/>
    <property type="gene ID" value="C.cajan_47401"/>
</dbReference>
<reference evidence="2" key="1">
    <citation type="journal article" date="2012" name="Nat. Biotechnol.">
        <title>Draft genome sequence of pigeonpea (Cajanus cajan), an orphan legume crop of resource-poor farmers.</title>
        <authorList>
            <person name="Varshney R.K."/>
            <person name="Chen W."/>
            <person name="Li Y."/>
            <person name="Bharti A.K."/>
            <person name="Saxena R.K."/>
            <person name="Schlueter J.A."/>
            <person name="Donoghue M.T."/>
            <person name="Azam S."/>
            <person name="Fan G."/>
            <person name="Whaley A.M."/>
            <person name="Farmer A.D."/>
            <person name="Sheridan J."/>
            <person name="Iwata A."/>
            <person name="Tuteja R."/>
            <person name="Penmetsa R.V."/>
            <person name="Wu W."/>
            <person name="Upadhyaya H.D."/>
            <person name="Yang S.P."/>
            <person name="Shah T."/>
            <person name="Saxena K.B."/>
            <person name="Michael T."/>
            <person name="McCombie W.R."/>
            <person name="Yang B."/>
            <person name="Zhang G."/>
            <person name="Yang H."/>
            <person name="Wang J."/>
            <person name="Spillane C."/>
            <person name="Cook D.R."/>
            <person name="May G.D."/>
            <person name="Xu X."/>
            <person name="Jackson S.A."/>
        </authorList>
    </citation>
    <scope>NUCLEOTIDE SEQUENCE [LARGE SCALE GENOMIC DNA]</scope>
</reference>
<dbReference type="Proteomes" id="UP000075243">
    <property type="component" value="Unassembled WGS sequence"/>
</dbReference>
<evidence type="ECO:0000313" key="3">
    <source>
        <dbReference type="Proteomes" id="UP000075243"/>
    </source>
</evidence>
<keyword evidence="3" id="KW-1185">Reference proteome</keyword>
<evidence type="ECO:0000259" key="1">
    <source>
        <dbReference type="Pfam" id="PF07727"/>
    </source>
</evidence>
<sequence length="117" mass="13587">MHKKRDSKTSSANTHGPKSIWVPKTEIVPIAYPEDKTIIGTKWVYKNKLDESGNVVKARLVAKGYSQQEGINFTEIKHHFIKDHVQKGTFKLIYVKTEEQLSDIFTNPLQEDRYVWL</sequence>
<dbReference type="InterPro" id="IPR013103">
    <property type="entry name" value="RVT_2"/>
</dbReference>
<feature type="domain" description="Reverse transcriptase Ty1/copia-type" evidence="1">
    <location>
        <begin position="31"/>
        <end position="81"/>
    </location>
</feature>
<comment type="caution">
    <text evidence="2">The sequence shown here is derived from an EMBL/GenBank/DDBJ whole genome shotgun (WGS) entry which is preliminary data.</text>
</comment>
<protein>
    <recommendedName>
        <fullName evidence="1">Reverse transcriptase Ty1/copia-type domain-containing protein</fullName>
    </recommendedName>
</protein>
<organism evidence="2 3">
    <name type="scientific">Cajanus cajan</name>
    <name type="common">Pigeon pea</name>
    <name type="synonym">Cajanus indicus</name>
    <dbReference type="NCBI Taxonomy" id="3821"/>
    <lineage>
        <taxon>Eukaryota</taxon>
        <taxon>Viridiplantae</taxon>
        <taxon>Streptophyta</taxon>
        <taxon>Embryophyta</taxon>
        <taxon>Tracheophyta</taxon>
        <taxon>Spermatophyta</taxon>
        <taxon>Magnoliopsida</taxon>
        <taxon>eudicotyledons</taxon>
        <taxon>Gunneridae</taxon>
        <taxon>Pentapetalae</taxon>
        <taxon>rosids</taxon>
        <taxon>fabids</taxon>
        <taxon>Fabales</taxon>
        <taxon>Fabaceae</taxon>
        <taxon>Papilionoideae</taxon>
        <taxon>50 kb inversion clade</taxon>
        <taxon>NPAAA clade</taxon>
        <taxon>indigoferoid/millettioid clade</taxon>
        <taxon>Phaseoleae</taxon>
        <taxon>Cajanus</taxon>
    </lineage>
</organism>
<name>A0A151UH38_CAJCA</name>
<gene>
    <name evidence="2" type="ORF">KK1_049167</name>
</gene>
<dbReference type="EMBL" id="AGCT01055612">
    <property type="protein sequence ID" value="KYP78613.1"/>
    <property type="molecule type" value="Genomic_DNA"/>
</dbReference>